<dbReference type="Pfam" id="PF09234">
    <property type="entry name" value="DUF1963"/>
    <property type="match status" value="1"/>
</dbReference>
<dbReference type="InterPro" id="IPR015315">
    <property type="entry name" value="DUF1963"/>
</dbReference>
<protein>
    <submittedName>
        <fullName evidence="1">DUF1963 domain-containing protein</fullName>
    </submittedName>
</protein>
<dbReference type="Proteomes" id="UP000598146">
    <property type="component" value="Unassembled WGS sequence"/>
</dbReference>
<dbReference type="EMBL" id="JADQTO010000067">
    <property type="protein sequence ID" value="MBG0569300.1"/>
    <property type="molecule type" value="Genomic_DNA"/>
</dbReference>
<accession>A0A931CG51</accession>
<dbReference type="InterPro" id="IPR035948">
    <property type="entry name" value="YwqG-like_sf"/>
</dbReference>
<keyword evidence="2" id="KW-1185">Reference proteome</keyword>
<reference evidence="1" key="1">
    <citation type="submission" date="2020-11" db="EMBL/GenBank/DDBJ databases">
        <title>Isolation and identification of active actinomycetes.</title>
        <authorList>
            <person name="Sun X."/>
        </authorList>
    </citation>
    <scope>NUCLEOTIDE SEQUENCE</scope>
    <source>
        <strain evidence="1">NEAU-A11</strain>
    </source>
</reference>
<dbReference type="RefSeq" id="WP_196421039.1">
    <property type="nucleotide sequence ID" value="NZ_JADQTO010000067.1"/>
</dbReference>
<dbReference type="Gene3D" id="2.30.320.10">
    <property type="entry name" value="YwqG-like"/>
    <property type="match status" value="1"/>
</dbReference>
<proteinExistence type="predicted"/>
<evidence type="ECO:0000313" key="2">
    <source>
        <dbReference type="Proteomes" id="UP000598146"/>
    </source>
</evidence>
<sequence>MAHEPADHVSGLVDGWRTLSRWEQQGHPGVRQWNRLVDQLNRLAEVAVHDPEQVRALQRVAEQDQDRSVRLRARQVARPFVPRPDSATDLKRWLNNPLVGLGDLELHPEPALTVVPDAFVDGLTWFCGEPAAGLAEWPRRADGIPLAHLLQVELGDHPPLSKRHPAMPTEGVLQFFHDLETIGDEPVDGQNGGWLVHHSIFPETAMLRRPNDLTDDAFHDRCTARVEQTWTFPSPLDLDLDDQTFDLLQAANERVLETVTSSWGIDELEEPPDAVPLLFGHSAEERLIANQRLADVLPLSDRDDYLLLADIPGVGPLDGWIGDMGHIEFWIRDSDLAKQDFARTWALLR</sequence>
<organism evidence="1 2">
    <name type="scientific">Actinoplanes aureus</name>
    <dbReference type="NCBI Taxonomy" id="2792083"/>
    <lineage>
        <taxon>Bacteria</taxon>
        <taxon>Bacillati</taxon>
        <taxon>Actinomycetota</taxon>
        <taxon>Actinomycetes</taxon>
        <taxon>Micromonosporales</taxon>
        <taxon>Micromonosporaceae</taxon>
        <taxon>Actinoplanes</taxon>
    </lineage>
</organism>
<name>A0A931CG51_9ACTN</name>
<dbReference type="SUPFAM" id="SSF103032">
    <property type="entry name" value="Hypothetical protein YwqG"/>
    <property type="match status" value="1"/>
</dbReference>
<comment type="caution">
    <text evidence="1">The sequence shown here is derived from an EMBL/GenBank/DDBJ whole genome shotgun (WGS) entry which is preliminary data.</text>
</comment>
<gene>
    <name evidence="1" type="ORF">I4J89_48690</name>
</gene>
<evidence type="ECO:0000313" key="1">
    <source>
        <dbReference type="EMBL" id="MBG0569300.1"/>
    </source>
</evidence>
<dbReference type="AlphaFoldDB" id="A0A931CG51"/>